<dbReference type="HOGENOM" id="CLU_2963985_0_0_1"/>
<protein>
    <submittedName>
        <fullName evidence="1">Uncharacterized protein</fullName>
    </submittedName>
</protein>
<reference evidence="2" key="1">
    <citation type="journal article" date="2011" name="Nat. Genet.">
        <title>The Arabidopsis lyrata genome sequence and the basis of rapid genome size change.</title>
        <authorList>
            <person name="Hu T.T."/>
            <person name="Pattyn P."/>
            <person name="Bakker E.G."/>
            <person name="Cao J."/>
            <person name="Cheng J.-F."/>
            <person name="Clark R.M."/>
            <person name="Fahlgren N."/>
            <person name="Fawcett J.A."/>
            <person name="Grimwood J."/>
            <person name="Gundlach H."/>
            <person name="Haberer G."/>
            <person name="Hollister J.D."/>
            <person name="Ossowski S."/>
            <person name="Ottilar R.P."/>
            <person name="Salamov A.A."/>
            <person name="Schneeberger K."/>
            <person name="Spannagl M."/>
            <person name="Wang X."/>
            <person name="Yang L."/>
            <person name="Nasrallah M.E."/>
            <person name="Bergelson J."/>
            <person name="Carrington J.C."/>
            <person name="Gaut B.S."/>
            <person name="Schmutz J."/>
            <person name="Mayer K.F.X."/>
            <person name="Van de Peer Y."/>
            <person name="Grigoriev I.V."/>
            <person name="Nordborg M."/>
            <person name="Weigel D."/>
            <person name="Guo Y.-L."/>
        </authorList>
    </citation>
    <scope>NUCLEOTIDE SEQUENCE [LARGE SCALE GENOMIC DNA]</scope>
    <source>
        <strain evidence="2">cv. MN47</strain>
    </source>
</reference>
<dbReference type="Proteomes" id="UP000008694">
    <property type="component" value="Unassembled WGS sequence"/>
</dbReference>
<evidence type="ECO:0000313" key="2">
    <source>
        <dbReference type="Proteomes" id="UP000008694"/>
    </source>
</evidence>
<dbReference type="Gramene" id="scaffold_800900.1">
    <property type="protein sequence ID" value="scaffold_800900.1"/>
    <property type="gene ID" value="scaffold_800900.1"/>
</dbReference>
<name>D7MS39_ARALL</name>
<dbReference type="EMBL" id="GL348720">
    <property type="protein sequence ID" value="EFH40029.1"/>
    <property type="molecule type" value="Genomic_DNA"/>
</dbReference>
<evidence type="ECO:0000313" key="1">
    <source>
        <dbReference type="EMBL" id="EFH40029.1"/>
    </source>
</evidence>
<accession>D7MS39</accession>
<sequence>MWSLFAGGCRCNWSLNQRQTNEQLLVAVAGFSRQRQAYEQAYIVDMRYLIGKKLHQRSN</sequence>
<organism evidence="2">
    <name type="scientific">Arabidopsis lyrata subsp. lyrata</name>
    <name type="common">Lyre-leaved rock-cress</name>
    <dbReference type="NCBI Taxonomy" id="81972"/>
    <lineage>
        <taxon>Eukaryota</taxon>
        <taxon>Viridiplantae</taxon>
        <taxon>Streptophyta</taxon>
        <taxon>Embryophyta</taxon>
        <taxon>Tracheophyta</taxon>
        <taxon>Spermatophyta</taxon>
        <taxon>Magnoliopsida</taxon>
        <taxon>eudicotyledons</taxon>
        <taxon>Gunneridae</taxon>
        <taxon>Pentapetalae</taxon>
        <taxon>rosids</taxon>
        <taxon>malvids</taxon>
        <taxon>Brassicales</taxon>
        <taxon>Brassicaceae</taxon>
        <taxon>Camelineae</taxon>
        <taxon>Arabidopsis</taxon>
    </lineage>
</organism>
<proteinExistence type="predicted"/>
<dbReference type="AlphaFoldDB" id="D7MS39"/>
<gene>
    <name evidence="1" type="ORF">ARALYDRAFT_917500</name>
</gene>
<dbReference type="eggNOG" id="KOG1812">
    <property type="taxonomic scope" value="Eukaryota"/>
</dbReference>
<keyword evidence="2" id="KW-1185">Reference proteome</keyword>